<dbReference type="PANTHER" id="PTHR40279:SF3">
    <property type="entry name" value="4-AMINOBENZOATE SYNTHASE"/>
    <property type="match status" value="1"/>
</dbReference>
<comment type="caution">
    <text evidence="2">The sequence shown here is derived from an EMBL/GenBank/DDBJ whole genome shotgun (WGS) entry which is preliminary data.</text>
</comment>
<dbReference type="Pfam" id="PF14518">
    <property type="entry name" value="Haem_oxygenas_2"/>
    <property type="match status" value="1"/>
</dbReference>
<name>A0A2T2WQI4_SULTH</name>
<proteinExistence type="predicted"/>
<gene>
    <name evidence="2" type="ORF">C7B47_14655</name>
</gene>
<accession>A0A2T2WQI4</accession>
<dbReference type="AlphaFoldDB" id="A0A2T2WQI4"/>
<evidence type="ECO:0000313" key="3">
    <source>
        <dbReference type="Proteomes" id="UP000242705"/>
    </source>
</evidence>
<dbReference type="InterPro" id="IPR016084">
    <property type="entry name" value="Haem_Oase-like_multi-hlx"/>
</dbReference>
<sequence length="234" mass="27566">MTVAINDFRTRLEEAVAGRHSQQHPFSKLWMEGQLTKEQFGEWVRQHYHYVGHFSEWLGTMFGDCKDQDVRDFLLQNMWEEELAATRHTELLLRFGEACGMPRDEVIYAEERGTLLPSTEAFASWCRMVANKYETWEAAAALIVGLESQTPAIYQRQVPVLEEKYHFDDYELEFFYIHITSDVVHGERGYQIVERYADTPEKQERALQLVNRAAKHRWLYMSGLYRKAVLGEEM</sequence>
<dbReference type="EMBL" id="PXYX01000051">
    <property type="protein sequence ID" value="PSR24505.1"/>
    <property type="molecule type" value="Genomic_DNA"/>
</dbReference>
<dbReference type="GO" id="GO:0016491">
    <property type="term" value="F:oxidoreductase activity"/>
    <property type="evidence" value="ECO:0007669"/>
    <property type="project" value="UniProtKB-KW"/>
</dbReference>
<dbReference type="SUPFAM" id="SSF48613">
    <property type="entry name" value="Heme oxygenase-like"/>
    <property type="match status" value="1"/>
</dbReference>
<evidence type="ECO:0000256" key="1">
    <source>
        <dbReference type="ARBA" id="ARBA00023002"/>
    </source>
</evidence>
<dbReference type="SMART" id="SM01236">
    <property type="entry name" value="Haem_oxygenase_2"/>
    <property type="match status" value="1"/>
</dbReference>
<protein>
    <submittedName>
        <fullName evidence="2">Aldehyde dehydrogenase</fullName>
    </submittedName>
</protein>
<dbReference type="Gene3D" id="1.20.910.10">
    <property type="entry name" value="Heme oxygenase-like"/>
    <property type="match status" value="1"/>
</dbReference>
<dbReference type="InterPro" id="IPR039068">
    <property type="entry name" value="PqqC-like"/>
</dbReference>
<reference evidence="2 3" key="1">
    <citation type="journal article" date="2014" name="BMC Genomics">
        <title>Comparison of environmental and isolate Sulfobacillus genomes reveals diverse carbon, sulfur, nitrogen, and hydrogen metabolisms.</title>
        <authorList>
            <person name="Justice N.B."/>
            <person name="Norman A."/>
            <person name="Brown C.T."/>
            <person name="Singh A."/>
            <person name="Thomas B.C."/>
            <person name="Banfield J.F."/>
        </authorList>
    </citation>
    <scope>NUCLEOTIDE SEQUENCE [LARGE SCALE GENOMIC DNA]</scope>
    <source>
        <strain evidence="2">AMDSBA5</strain>
    </source>
</reference>
<organism evidence="2 3">
    <name type="scientific">Sulfobacillus thermosulfidooxidans</name>
    <dbReference type="NCBI Taxonomy" id="28034"/>
    <lineage>
        <taxon>Bacteria</taxon>
        <taxon>Bacillati</taxon>
        <taxon>Bacillota</taxon>
        <taxon>Clostridia</taxon>
        <taxon>Eubacteriales</taxon>
        <taxon>Clostridiales Family XVII. Incertae Sedis</taxon>
        <taxon>Sulfobacillus</taxon>
    </lineage>
</organism>
<keyword evidence="1" id="KW-0560">Oxidoreductase</keyword>
<evidence type="ECO:0000313" key="2">
    <source>
        <dbReference type="EMBL" id="PSR24505.1"/>
    </source>
</evidence>
<dbReference type="Proteomes" id="UP000242705">
    <property type="component" value="Unassembled WGS sequence"/>
</dbReference>
<dbReference type="PANTHER" id="PTHR40279">
    <property type="entry name" value="PQQC-LIKE PROTEIN"/>
    <property type="match status" value="1"/>
</dbReference>